<accession>A0ABR2CEW0</accession>
<dbReference type="Proteomes" id="UP001472677">
    <property type="component" value="Unassembled WGS sequence"/>
</dbReference>
<feature type="transmembrane region" description="Helical" evidence="1">
    <location>
        <begin position="137"/>
        <end position="159"/>
    </location>
</feature>
<evidence type="ECO:0000313" key="3">
    <source>
        <dbReference type="Proteomes" id="UP001472677"/>
    </source>
</evidence>
<evidence type="ECO:0000256" key="1">
    <source>
        <dbReference type="SAM" id="Phobius"/>
    </source>
</evidence>
<reference evidence="2 3" key="1">
    <citation type="journal article" date="2024" name="G3 (Bethesda)">
        <title>Genome assembly of Hibiscus sabdariffa L. provides insights into metabolisms of medicinal natural products.</title>
        <authorList>
            <person name="Kim T."/>
        </authorList>
    </citation>
    <scope>NUCLEOTIDE SEQUENCE [LARGE SCALE GENOMIC DNA]</scope>
    <source>
        <strain evidence="2">TK-2024</strain>
        <tissue evidence="2">Old leaves</tissue>
    </source>
</reference>
<organism evidence="2 3">
    <name type="scientific">Hibiscus sabdariffa</name>
    <name type="common">roselle</name>
    <dbReference type="NCBI Taxonomy" id="183260"/>
    <lineage>
        <taxon>Eukaryota</taxon>
        <taxon>Viridiplantae</taxon>
        <taxon>Streptophyta</taxon>
        <taxon>Embryophyta</taxon>
        <taxon>Tracheophyta</taxon>
        <taxon>Spermatophyta</taxon>
        <taxon>Magnoliopsida</taxon>
        <taxon>eudicotyledons</taxon>
        <taxon>Gunneridae</taxon>
        <taxon>Pentapetalae</taxon>
        <taxon>rosids</taxon>
        <taxon>malvids</taxon>
        <taxon>Malvales</taxon>
        <taxon>Malvaceae</taxon>
        <taxon>Malvoideae</taxon>
        <taxon>Hibiscus</taxon>
    </lineage>
</organism>
<comment type="caution">
    <text evidence="2">The sequence shown here is derived from an EMBL/GenBank/DDBJ whole genome shotgun (WGS) entry which is preliminary data.</text>
</comment>
<keyword evidence="1" id="KW-0472">Membrane</keyword>
<sequence length="179" mass="19303">MALVRDPYMEHERMVWAVREWLTGNPWVFRQEPLARSRATLGLCLCPGCNLGLPICGGLSPYCVALVAMFLWLVPPLFRLVQLCVVNLLGVLILALAGATRPNRGFPSQLLGAQASALVSTCALGGYCVAFQASLAIFLGMTCLAPVLAMVCFIDPLGFVEVWWARYSPPTVACPAFGG</sequence>
<protein>
    <submittedName>
        <fullName evidence="2">Uncharacterized protein</fullName>
    </submittedName>
</protein>
<keyword evidence="1" id="KW-1133">Transmembrane helix</keyword>
<gene>
    <name evidence="2" type="ORF">V6N12_033049</name>
</gene>
<proteinExistence type="predicted"/>
<name>A0ABR2CEW0_9ROSI</name>
<keyword evidence="3" id="KW-1185">Reference proteome</keyword>
<dbReference type="EMBL" id="JBBPBM010000054">
    <property type="protein sequence ID" value="KAK8518057.1"/>
    <property type="molecule type" value="Genomic_DNA"/>
</dbReference>
<feature type="transmembrane region" description="Helical" evidence="1">
    <location>
        <begin position="51"/>
        <end position="73"/>
    </location>
</feature>
<feature type="transmembrane region" description="Helical" evidence="1">
    <location>
        <begin position="80"/>
        <end position="99"/>
    </location>
</feature>
<feature type="transmembrane region" description="Helical" evidence="1">
    <location>
        <begin position="111"/>
        <end position="130"/>
    </location>
</feature>
<keyword evidence="1" id="KW-0812">Transmembrane</keyword>
<evidence type="ECO:0000313" key="2">
    <source>
        <dbReference type="EMBL" id="KAK8518057.1"/>
    </source>
</evidence>